<dbReference type="Proteomes" id="UP000597444">
    <property type="component" value="Unassembled WGS sequence"/>
</dbReference>
<keyword evidence="1" id="KW-0472">Membrane</keyword>
<dbReference type="AlphaFoldDB" id="A0A8J3N6H9"/>
<name>A0A8J3N6H9_9CHLR</name>
<evidence type="ECO:0000313" key="2">
    <source>
        <dbReference type="EMBL" id="GHO97435.1"/>
    </source>
</evidence>
<evidence type="ECO:0000256" key="1">
    <source>
        <dbReference type="SAM" id="Phobius"/>
    </source>
</evidence>
<sequence length="309" mass="35351">MDWKTFIELVNVLAWPVVVVVGLLSFRKPLTVLIAGLGGRVTKLSAFEISIELATLPNPPSPWSDPNIPQNSEMAGGEVSSTAFMTLFERIGVTTHWDYLIVDIKKGHSWLISRVFIFMVFLQTMRGVKCVVFVESTGEYHRRLIGLTSPDAVRTALNETYPWFEQALLNAMTRSMIYFLTPSLSPGIAGTIIRNFIEDPEMRAVVQPGVPDEWTQLGTQSIWEHSEWLTRKNFDTYLKEALYEWDSSHYEDIPNIQTDKRIRELICRKAPFIALVNSKEEFQRLLDRQQLLEQVVPLAQNEQQTDTTT</sequence>
<keyword evidence="1" id="KW-0812">Transmembrane</keyword>
<organism evidence="2 3">
    <name type="scientific">Reticulibacter mediterranei</name>
    <dbReference type="NCBI Taxonomy" id="2778369"/>
    <lineage>
        <taxon>Bacteria</taxon>
        <taxon>Bacillati</taxon>
        <taxon>Chloroflexota</taxon>
        <taxon>Ktedonobacteria</taxon>
        <taxon>Ktedonobacterales</taxon>
        <taxon>Reticulibacteraceae</taxon>
        <taxon>Reticulibacter</taxon>
    </lineage>
</organism>
<keyword evidence="3" id="KW-1185">Reference proteome</keyword>
<dbReference type="RefSeq" id="WP_220207994.1">
    <property type="nucleotide sequence ID" value="NZ_BNJK01000001.1"/>
</dbReference>
<gene>
    <name evidence="2" type="ORF">KSF_074830</name>
</gene>
<reference evidence="2" key="1">
    <citation type="submission" date="2020-10" db="EMBL/GenBank/DDBJ databases">
        <title>Taxonomic study of unclassified bacteria belonging to the class Ktedonobacteria.</title>
        <authorList>
            <person name="Yabe S."/>
            <person name="Wang C.M."/>
            <person name="Zheng Y."/>
            <person name="Sakai Y."/>
            <person name="Cavaletti L."/>
            <person name="Monciardini P."/>
            <person name="Donadio S."/>
        </authorList>
    </citation>
    <scope>NUCLEOTIDE SEQUENCE</scope>
    <source>
        <strain evidence="2">ID150040</strain>
    </source>
</reference>
<comment type="caution">
    <text evidence="2">The sequence shown here is derived from an EMBL/GenBank/DDBJ whole genome shotgun (WGS) entry which is preliminary data.</text>
</comment>
<keyword evidence="1" id="KW-1133">Transmembrane helix</keyword>
<protein>
    <submittedName>
        <fullName evidence="2">Uncharacterized protein</fullName>
    </submittedName>
</protein>
<proteinExistence type="predicted"/>
<evidence type="ECO:0000313" key="3">
    <source>
        <dbReference type="Proteomes" id="UP000597444"/>
    </source>
</evidence>
<feature type="transmembrane region" description="Helical" evidence="1">
    <location>
        <begin position="6"/>
        <end position="26"/>
    </location>
</feature>
<dbReference type="EMBL" id="BNJK01000001">
    <property type="protein sequence ID" value="GHO97435.1"/>
    <property type="molecule type" value="Genomic_DNA"/>
</dbReference>
<accession>A0A8J3N6H9</accession>